<evidence type="ECO:0000313" key="3">
    <source>
        <dbReference type="Proteomes" id="UP000015454"/>
    </source>
</evidence>
<comment type="caution">
    <text evidence="2">The sequence shown here is derived from an EMBL/GenBank/DDBJ whole genome shotgun (WGS) entry which is preliminary data.</text>
</comment>
<dbReference type="STRING" id="1049789.LEP1GSC050_2109"/>
<keyword evidence="3" id="KW-1185">Reference proteome</keyword>
<reference evidence="2" key="1">
    <citation type="submission" date="2013-05" db="EMBL/GenBank/DDBJ databases">
        <authorList>
            <person name="Harkins D.M."/>
            <person name="Durkin A.S."/>
            <person name="Brinkac L.M."/>
            <person name="Haft D.H."/>
            <person name="Selengut J.D."/>
            <person name="Sanka R."/>
            <person name="DePew J."/>
            <person name="Purushe J."/>
            <person name="Hartskeerl R.A."/>
            <person name="Ahmed A."/>
            <person name="van der Linden H."/>
            <person name="Goris M.G.A."/>
            <person name="Vinetz J.M."/>
            <person name="Sutton G.G."/>
            <person name="Nierman W.C."/>
            <person name="Fouts D.E."/>
        </authorList>
    </citation>
    <scope>NUCLEOTIDE SEQUENCE [LARGE SCALE GENOMIC DNA]</scope>
    <source>
        <strain evidence="2">5399</strain>
    </source>
</reference>
<evidence type="ECO:0000256" key="1">
    <source>
        <dbReference type="SAM" id="MobiDB-lite"/>
    </source>
</evidence>
<dbReference type="Proteomes" id="UP000015454">
    <property type="component" value="Unassembled WGS sequence"/>
</dbReference>
<gene>
    <name evidence="2" type="ORF">LEP1GSC050_2109</name>
</gene>
<dbReference type="AlphaFoldDB" id="T0GIH6"/>
<proteinExistence type="predicted"/>
<dbReference type="EMBL" id="AHMO02000008">
    <property type="protein sequence ID" value="EQA45198.1"/>
    <property type="molecule type" value="Genomic_DNA"/>
</dbReference>
<name>T0GIH6_9LEPT</name>
<sequence>MPSDDAISDKIENSCPEAVENPGGDGNLLSVLEAVFR</sequence>
<protein>
    <submittedName>
        <fullName evidence="2">Uncharacterized protein</fullName>
    </submittedName>
</protein>
<feature type="region of interest" description="Disordered" evidence="1">
    <location>
        <begin position="1"/>
        <end position="24"/>
    </location>
</feature>
<evidence type="ECO:0000313" key="2">
    <source>
        <dbReference type="EMBL" id="EQA45198.1"/>
    </source>
</evidence>
<accession>T0GIH6</accession>
<organism evidence="2 3">
    <name type="scientific">Leptospira broomii serovar Hurstbridge str. 5399</name>
    <dbReference type="NCBI Taxonomy" id="1049789"/>
    <lineage>
        <taxon>Bacteria</taxon>
        <taxon>Pseudomonadati</taxon>
        <taxon>Spirochaetota</taxon>
        <taxon>Spirochaetia</taxon>
        <taxon>Leptospirales</taxon>
        <taxon>Leptospiraceae</taxon>
        <taxon>Leptospira</taxon>
    </lineage>
</organism>